<dbReference type="AlphaFoldDB" id="A0A4D6MWZ5"/>
<dbReference type="Proteomes" id="UP000501690">
    <property type="component" value="Linkage Group LG8"/>
</dbReference>
<sequence>MANGNQYTATTSSFEVSRSSIWRDGSGVFARNSFEEDDEEALKWAALEKLPTYNRLKKGLLITSNGEVKEIDATFLKEKFVWAAQPVYKHEEVLEEQWKDFTFAEKSNNTSQNGGSVSTLWETASTIHFT</sequence>
<name>A0A4D6MWZ5_VIGUN</name>
<evidence type="ECO:0000313" key="2">
    <source>
        <dbReference type="Proteomes" id="UP000501690"/>
    </source>
</evidence>
<proteinExistence type="predicted"/>
<reference evidence="1 2" key="1">
    <citation type="submission" date="2019-04" db="EMBL/GenBank/DDBJ databases">
        <title>An improved genome assembly and genetic linkage map for asparagus bean, Vigna unguiculata ssp. sesquipedialis.</title>
        <authorList>
            <person name="Xia Q."/>
            <person name="Zhang R."/>
            <person name="Dong Y."/>
        </authorList>
    </citation>
    <scope>NUCLEOTIDE SEQUENCE [LARGE SCALE GENOMIC DNA]</scope>
    <source>
        <tissue evidence="1">Leaf</tissue>
    </source>
</reference>
<organism evidence="1 2">
    <name type="scientific">Vigna unguiculata</name>
    <name type="common">Cowpea</name>
    <dbReference type="NCBI Taxonomy" id="3917"/>
    <lineage>
        <taxon>Eukaryota</taxon>
        <taxon>Viridiplantae</taxon>
        <taxon>Streptophyta</taxon>
        <taxon>Embryophyta</taxon>
        <taxon>Tracheophyta</taxon>
        <taxon>Spermatophyta</taxon>
        <taxon>Magnoliopsida</taxon>
        <taxon>eudicotyledons</taxon>
        <taxon>Gunneridae</taxon>
        <taxon>Pentapetalae</taxon>
        <taxon>rosids</taxon>
        <taxon>fabids</taxon>
        <taxon>Fabales</taxon>
        <taxon>Fabaceae</taxon>
        <taxon>Papilionoideae</taxon>
        <taxon>50 kb inversion clade</taxon>
        <taxon>NPAAA clade</taxon>
        <taxon>indigoferoid/millettioid clade</taxon>
        <taxon>Phaseoleae</taxon>
        <taxon>Vigna</taxon>
    </lineage>
</organism>
<keyword evidence="2" id="KW-1185">Reference proteome</keyword>
<evidence type="ECO:0000313" key="1">
    <source>
        <dbReference type="EMBL" id="QCE04395.1"/>
    </source>
</evidence>
<gene>
    <name evidence="1" type="ORF">DEO72_LG8g2431</name>
</gene>
<accession>A0A4D6MWZ5</accession>
<dbReference type="EMBL" id="CP039352">
    <property type="protein sequence ID" value="QCE04395.1"/>
    <property type="molecule type" value="Genomic_DNA"/>
</dbReference>
<protein>
    <submittedName>
        <fullName evidence="1">Uncharacterized protein</fullName>
    </submittedName>
</protein>